<proteinExistence type="predicted"/>
<evidence type="ECO:0000313" key="1">
    <source>
        <dbReference type="EMBL" id="KYO48670.1"/>
    </source>
</evidence>
<dbReference type="EMBL" id="AKHW03000179">
    <property type="protein sequence ID" value="KYO48670.1"/>
    <property type="molecule type" value="Genomic_DNA"/>
</dbReference>
<comment type="caution">
    <text evidence="1">The sequence shown here is derived from an EMBL/GenBank/DDBJ whole genome shotgun (WGS) entry which is preliminary data.</text>
</comment>
<dbReference type="Proteomes" id="UP000050525">
    <property type="component" value="Unassembled WGS sequence"/>
</dbReference>
<keyword evidence="2" id="KW-1185">Reference proteome</keyword>
<evidence type="ECO:0000313" key="2">
    <source>
        <dbReference type="Proteomes" id="UP000050525"/>
    </source>
</evidence>
<gene>
    <name evidence="1" type="ORF">Y1Q_0004067</name>
</gene>
<dbReference type="AlphaFoldDB" id="A0A151PI10"/>
<accession>A0A151PI10</accession>
<reference evidence="1 2" key="1">
    <citation type="journal article" date="2012" name="Genome Biol.">
        <title>Sequencing three crocodilian genomes to illuminate the evolution of archosaurs and amniotes.</title>
        <authorList>
            <person name="St John J.A."/>
            <person name="Braun E.L."/>
            <person name="Isberg S.R."/>
            <person name="Miles L.G."/>
            <person name="Chong A.Y."/>
            <person name="Gongora J."/>
            <person name="Dalzell P."/>
            <person name="Moran C."/>
            <person name="Bed'hom B."/>
            <person name="Abzhanov A."/>
            <person name="Burgess S.C."/>
            <person name="Cooksey A.M."/>
            <person name="Castoe T.A."/>
            <person name="Crawford N.G."/>
            <person name="Densmore L.D."/>
            <person name="Drew J.C."/>
            <person name="Edwards S.V."/>
            <person name="Faircloth B.C."/>
            <person name="Fujita M.K."/>
            <person name="Greenwold M.J."/>
            <person name="Hoffmann F.G."/>
            <person name="Howard J.M."/>
            <person name="Iguchi T."/>
            <person name="Janes D.E."/>
            <person name="Khan S.Y."/>
            <person name="Kohno S."/>
            <person name="de Koning A.J."/>
            <person name="Lance S.L."/>
            <person name="McCarthy F.M."/>
            <person name="McCormack J.E."/>
            <person name="Merchant M.E."/>
            <person name="Peterson D.G."/>
            <person name="Pollock D.D."/>
            <person name="Pourmand N."/>
            <person name="Raney B.J."/>
            <person name="Roessler K.A."/>
            <person name="Sanford J.R."/>
            <person name="Sawyer R.H."/>
            <person name="Schmidt C.J."/>
            <person name="Triplett E.W."/>
            <person name="Tuberville T.D."/>
            <person name="Venegas-Anaya M."/>
            <person name="Howard J.T."/>
            <person name="Jarvis E.D."/>
            <person name="Guillette L.J.Jr."/>
            <person name="Glenn T.C."/>
            <person name="Green R.E."/>
            <person name="Ray D.A."/>
        </authorList>
    </citation>
    <scope>NUCLEOTIDE SEQUENCE [LARGE SCALE GENOMIC DNA]</scope>
    <source>
        <strain evidence="1">KSC_2009_1</strain>
    </source>
</reference>
<name>A0A151PI10_ALLMI</name>
<protein>
    <submittedName>
        <fullName evidence="1">Uncharacterized protein</fullName>
    </submittedName>
</protein>
<sequence length="78" mass="8391">MGSVGRAVRPFRVLPQRTNLSILQIHRCLGAFSAAGLPCQLSSCCIHWELREPWLVAALLSGQPQIPPQGVTGNVTAN</sequence>
<organism evidence="1 2">
    <name type="scientific">Alligator mississippiensis</name>
    <name type="common">American alligator</name>
    <dbReference type="NCBI Taxonomy" id="8496"/>
    <lineage>
        <taxon>Eukaryota</taxon>
        <taxon>Metazoa</taxon>
        <taxon>Chordata</taxon>
        <taxon>Craniata</taxon>
        <taxon>Vertebrata</taxon>
        <taxon>Euteleostomi</taxon>
        <taxon>Archelosauria</taxon>
        <taxon>Archosauria</taxon>
        <taxon>Crocodylia</taxon>
        <taxon>Alligatoridae</taxon>
        <taxon>Alligatorinae</taxon>
        <taxon>Alligator</taxon>
    </lineage>
</organism>